<name>A0A973ZX45_9BRAD</name>
<keyword evidence="1" id="KW-0472">Membrane</keyword>
<dbReference type="RefSeq" id="WP_166211198.1">
    <property type="nucleotide sequence ID" value="NZ_CP088285.1"/>
</dbReference>
<keyword evidence="1" id="KW-0812">Transmembrane</keyword>
<feature type="transmembrane region" description="Helical" evidence="1">
    <location>
        <begin position="92"/>
        <end position="117"/>
    </location>
</feature>
<sequence>MTVTPVKLPPRLLRTATTLLASLLLGDRMSIAGLIEDDHRGRSPKAIVGTTIGIKGGRAMSSTFKEGAAETADRHALLPRPRRISLRLRGKGPLWTGLVLLFLAADLMLAVAAWHAVDFFHN</sequence>
<protein>
    <submittedName>
        <fullName evidence="2">Uncharacterized protein</fullName>
    </submittedName>
</protein>
<keyword evidence="4" id="KW-1185">Reference proteome</keyword>
<evidence type="ECO:0000313" key="2">
    <source>
        <dbReference type="EMBL" id="NVI42131.1"/>
    </source>
</evidence>
<reference evidence="3" key="3">
    <citation type="submission" date="2024-03" db="EMBL/GenBank/DDBJ databases">
        <authorList>
            <person name="Bromfield E.S.P."/>
            <person name="Cloutier S."/>
        </authorList>
    </citation>
    <scope>NUCLEOTIDE SEQUENCE</scope>
    <source>
        <strain evidence="3">5S5</strain>
    </source>
</reference>
<dbReference type="AlphaFoldDB" id="A0A973ZX45"/>
<dbReference type="Proteomes" id="UP001432046">
    <property type="component" value="Chromosome"/>
</dbReference>
<reference evidence="2" key="1">
    <citation type="submission" date="2020-06" db="EMBL/GenBank/DDBJ databases">
        <title>Whole Genome Sequence of Bradyrhizobium sp. Strain 1S1.</title>
        <authorList>
            <person name="Bromfield E.S.P."/>
            <person name="Cloutier S."/>
        </authorList>
    </citation>
    <scope>NUCLEOTIDE SEQUENCE [LARGE SCALE GENOMIC DNA]</scope>
    <source>
        <strain evidence="2">1S1</strain>
    </source>
</reference>
<gene>
    <name evidence="2" type="ORF">HAP48_003270</name>
    <name evidence="3" type="ORF">WDK88_40415</name>
</gene>
<organism evidence="2">
    <name type="scientific">Bradyrhizobium septentrionale</name>
    <dbReference type="NCBI Taxonomy" id="1404411"/>
    <lineage>
        <taxon>Bacteria</taxon>
        <taxon>Pseudomonadati</taxon>
        <taxon>Pseudomonadota</taxon>
        <taxon>Alphaproteobacteria</taxon>
        <taxon>Hyphomicrobiales</taxon>
        <taxon>Nitrobacteraceae</taxon>
        <taxon>Bradyrhizobium</taxon>
    </lineage>
</organism>
<reference evidence="3" key="2">
    <citation type="journal article" date="2021" name="Int. J. Syst. Evol. Microbiol.">
        <title>Bradyrhizobium septentrionale sp. nov. (sv. septentrionale) and Bradyrhizobium quebecense sp. nov. (sv. septentrionale) associated with legumes native to Canada possess rearranged symbiosis genes and numerous insertion sequences.</title>
        <authorList>
            <person name="Bromfield E.S.P."/>
            <person name="Cloutier S."/>
        </authorList>
    </citation>
    <scope>NUCLEOTIDE SEQUENCE</scope>
    <source>
        <strain evidence="3">5S5</strain>
    </source>
</reference>
<evidence type="ECO:0000313" key="4">
    <source>
        <dbReference type="Proteomes" id="UP001432046"/>
    </source>
</evidence>
<proteinExistence type="predicted"/>
<dbReference type="EMBL" id="JAAOLE020000001">
    <property type="protein sequence ID" value="NVI42131.1"/>
    <property type="molecule type" value="Genomic_DNA"/>
</dbReference>
<keyword evidence="1" id="KW-1133">Transmembrane helix</keyword>
<evidence type="ECO:0000313" key="3">
    <source>
        <dbReference type="EMBL" id="WXC79369.1"/>
    </source>
</evidence>
<evidence type="ECO:0000256" key="1">
    <source>
        <dbReference type="SAM" id="Phobius"/>
    </source>
</evidence>
<accession>A0A973ZX45</accession>
<dbReference type="EMBL" id="CP147711">
    <property type="protein sequence ID" value="WXC79369.1"/>
    <property type="molecule type" value="Genomic_DNA"/>
</dbReference>